<evidence type="ECO:0000313" key="2">
    <source>
        <dbReference type="Proteomes" id="UP000886886"/>
    </source>
</evidence>
<name>A0A9D0ZYU3_9FIRM</name>
<sequence length="45" mass="5326">MGAKFPVVHEFFYGMERSRENAVLIRIAREIYCHRAQSKRRGGEE</sequence>
<proteinExistence type="predicted"/>
<comment type="caution">
    <text evidence="1">The sequence shown here is derived from an EMBL/GenBank/DDBJ whole genome shotgun (WGS) entry which is preliminary data.</text>
</comment>
<dbReference type="EMBL" id="DVFT01000222">
    <property type="protein sequence ID" value="HIQ97885.1"/>
    <property type="molecule type" value="Genomic_DNA"/>
</dbReference>
<dbReference type="AlphaFoldDB" id="A0A9D0ZYU3"/>
<accession>A0A9D0ZYU3</accession>
<reference evidence="1" key="2">
    <citation type="journal article" date="2021" name="PeerJ">
        <title>Extensive microbial diversity within the chicken gut microbiome revealed by metagenomics and culture.</title>
        <authorList>
            <person name="Gilroy R."/>
            <person name="Ravi A."/>
            <person name="Getino M."/>
            <person name="Pursley I."/>
            <person name="Horton D.L."/>
            <person name="Alikhan N.F."/>
            <person name="Baker D."/>
            <person name="Gharbi K."/>
            <person name="Hall N."/>
            <person name="Watson M."/>
            <person name="Adriaenssens E.M."/>
            <person name="Foster-Nyarko E."/>
            <person name="Jarju S."/>
            <person name="Secka A."/>
            <person name="Antonio M."/>
            <person name="Oren A."/>
            <person name="Chaudhuri R.R."/>
            <person name="La Ragione R."/>
            <person name="Hildebrand F."/>
            <person name="Pallen M.J."/>
        </authorList>
    </citation>
    <scope>NUCLEOTIDE SEQUENCE</scope>
    <source>
        <strain evidence="1">ChiSjej3B21-11622</strain>
    </source>
</reference>
<reference evidence="1" key="1">
    <citation type="submission" date="2020-10" db="EMBL/GenBank/DDBJ databases">
        <authorList>
            <person name="Gilroy R."/>
        </authorList>
    </citation>
    <scope>NUCLEOTIDE SEQUENCE</scope>
    <source>
        <strain evidence="1">ChiSjej3B21-11622</strain>
    </source>
</reference>
<gene>
    <name evidence="1" type="ORF">IAB26_15150</name>
</gene>
<protein>
    <submittedName>
        <fullName evidence="1">Uncharacterized protein</fullName>
    </submittedName>
</protein>
<organism evidence="1 2">
    <name type="scientific">Candidatus Limivivens merdigallinarum</name>
    <dbReference type="NCBI Taxonomy" id="2840859"/>
    <lineage>
        <taxon>Bacteria</taxon>
        <taxon>Bacillati</taxon>
        <taxon>Bacillota</taxon>
        <taxon>Clostridia</taxon>
        <taxon>Lachnospirales</taxon>
        <taxon>Lachnospiraceae</taxon>
        <taxon>Lachnospiraceae incertae sedis</taxon>
        <taxon>Candidatus Limivivens</taxon>
    </lineage>
</organism>
<dbReference type="Proteomes" id="UP000886886">
    <property type="component" value="Unassembled WGS sequence"/>
</dbReference>
<evidence type="ECO:0000313" key="1">
    <source>
        <dbReference type="EMBL" id="HIQ97885.1"/>
    </source>
</evidence>